<organism evidence="3 4">
    <name type="scientific">Phaedon cochleariae</name>
    <name type="common">Mustard beetle</name>
    <dbReference type="NCBI Taxonomy" id="80249"/>
    <lineage>
        <taxon>Eukaryota</taxon>
        <taxon>Metazoa</taxon>
        <taxon>Ecdysozoa</taxon>
        <taxon>Arthropoda</taxon>
        <taxon>Hexapoda</taxon>
        <taxon>Insecta</taxon>
        <taxon>Pterygota</taxon>
        <taxon>Neoptera</taxon>
        <taxon>Endopterygota</taxon>
        <taxon>Coleoptera</taxon>
        <taxon>Polyphaga</taxon>
        <taxon>Cucujiformia</taxon>
        <taxon>Chrysomeloidea</taxon>
        <taxon>Chrysomelidae</taxon>
        <taxon>Chrysomelinae</taxon>
        <taxon>Chrysomelini</taxon>
        <taxon>Phaedon</taxon>
    </lineage>
</organism>
<feature type="region of interest" description="Disordered" evidence="1">
    <location>
        <begin position="41"/>
        <end position="88"/>
    </location>
</feature>
<evidence type="ECO:0000313" key="3">
    <source>
        <dbReference type="EMBL" id="CAH1117928.1"/>
    </source>
</evidence>
<dbReference type="Proteomes" id="UP001153737">
    <property type="component" value="Chromosome 10"/>
</dbReference>
<feature type="domain" description="DUF4774" evidence="2">
    <location>
        <begin position="247"/>
        <end position="292"/>
    </location>
</feature>
<sequence length="336" mass="37806">MEEIMNEEKFKNTKITILPFYGGAKGQSLQIIETPDGQLTTNIIKSPETPLEPPENAIDPSELENPSLPSKEERDDFGSSLRKIQKNTKKVVELQEIVEKNGKLTPEQDTLYKKTMEELTQAVENLKLLQEETNPPELENREGLSAWFERKTSNKNKANKKKEEEEKKKKEEEEKKKKEEVKRKEQQEQDKRREEEEKKRREEEEKKKLEEIKRKQEGEKPEEGEIEEEGDSDDTVGVNLPPADASVAEAKPVGLAVAGEGGVAVSKPLATAVVGRGGMAIARPIGTALAGVDPEQDLVPIYAENYVFAGKPKPSSGNKDSASEYLNRLISKYHQK</sequence>
<dbReference type="OrthoDB" id="8194084at2759"/>
<evidence type="ECO:0000259" key="2">
    <source>
        <dbReference type="Pfam" id="PF15999"/>
    </source>
</evidence>
<feature type="compositionally biased region" description="Basic and acidic residues" evidence="1">
    <location>
        <begin position="138"/>
        <end position="152"/>
    </location>
</feature>
<feature type="compositionally biased region" description="Basic and acidic residues" evidence="1">
    <location>
        <begin position="161"/>
        <end position="223"/>
    </location>
</feature>
<evidence type="ECO:0000256" key="1">
    <source>
        <dbReference type="SAM" id="MobiDB-lite"/>
    </source>
</evidence>
<protein>
    <recommendedName>
        <fullName evidence="2">DUF4774 domain-containing protein</fullName>
    </recommendedName>
</protein>
<dbReference type="EMBL" id="OU896716">
    <property type="protein sequence ID" value="CAH1117928.1"/>
    <property type="molecule type" value="Genomic_DNA"/>
</dbReference>
<reference evidence="3" key="1">
    <citation type="submission" date="2022-01" db="EMBL/GenBank/DDBJ databases">
        <authorList>
            <person name="King R."/>
        </authorList>
    </citation>
    <scope>NUCLEOTIDE SEQUENCE</scope>
</reference>
<keyword evidence="4" id="KW-1185">Reference proteome</keyword>
<evidence type="ECO:0000313" key="4">
    <source>
        <dbReference type="Proteomes" id="UP001153737"/>
    </source>
</evidence>
<feature type="region of interest" description="Disordered" evidence="1">
    <location>
        <begin position="126"/>
        <end position="245"/>
    </location>
</feature>
<reference evidence="3" key="2">
    <citation type="submission" date="2022-10" db="EMBL/GenBank/DDBJ databases">
        <authorList>
            <consortium name="ENA_rothamsted_submissions"/>
            <consortium name="culmorum"/>
            <person name="King R."/>
        </authorList>
    </citation>
    <scope>NUCLEOTIDE SEQUENCE</scope>
</reference>
<gene>
    <name evidence="3" type="ORF">PHAECO_LOCUS1950</name>
</gene>
<feature type="compositionally biased region" description="Acidic residues" evidence="1">
    <location>
        <begin position="224"/>
        <end position="234"/>
    </location>
</feature>
<name>A0A9P0DEN9_PHACE</name>
<accession>A0A9P0DEN9</accession>
<proteinExistence type="predicted"/>
<dbReference type="InterPro" id="IPR031942">
    <property type="entry name" value="DUF4774"/>
</dbReference>
<dbReference type="Pfam" id="PF15999">
    <property type="entry name" value="DUF4774"/>
    <property type="match status" value="1"/>
</dbReference>
<dbReference type="AlphaFoldDB" id="A0A9P0DEN9"/>